<proteinExistence type="predicted"/>
<dbReference type="InterPro" id="IPR012337">
    <property type="entry name" value="RNaseH-like_sf"/>
</dbReference>
<accession>A0A067MYG6</accession>
<protein>
    <submittedName>
        <fullName evidence="1">Uncharacterized protein</fullName>
    </submittedName>
</protein>
<dbReference type="OrthoDB" id="3236755at2759"/>
<evidence type="ECO:0000313" key="1">
    <source>
        <dbReference type="EMBL" id="KDQ16586.1"/>
    </source>
</evidence>
<reference evidence="2" key="1">
    <citation type="journal article" date="2014" name="Proc. Natl. Acad. Sci. U.S.A.">
        <title>Extensive sampling of basidiomycete genomes demonstrates inadequacy of the white-rot/brown-rot paradigm for wood decay fungi.</title>
        <authorList>
            <person name="Riley R."/>
            <person name="Salamov A.A."/>
            <person name="Brown D.W."/>
            <person name="Nagy L.G."/>
            <person name="Floudas D."/>
            <person name="Held B.W."/>
            <person name="Levasseur A."/>
            <person name="Lombard V."/>
            <person name="Morin E."/>
            <person name="Otillar R."/>
            <person name="Lindquist E.A."/>
            <person name="Sun H."/>
            <person name="LaButti K.M."/>
            <person name="Schmutz J."/>
            <person name="Jabbour D."/>
            <person name="Luo H."/>
            <person name="Baker S.E."/>
            <person name="Pisabarro A.G."/>
            <person name="Walton J.D."/>
            <person name="Blanchette R.A."/>
            <person name="Henrissat B."/>
            <person name="Martin F."/>
            <person name="Cullen D."/>
            <person name="Hibbett D.S."/>
            <person name="Grigoriev I.V."/>
        </authorList>
    </citation>
    <scope>NUCLEOTIDE SEQUENCE [LARGE SCALE GENOMIC DNA]</scope>
    <source>
        <strain evidence="2">FD-172 SS1</strain>
    </source>
</reference>
<sequence>MATRYHKDLDYLRLLLQNLLGSVVPPGSDHYRFNTLQGLDADWVEMTGTNAGALNHLLEVTFGRRDQGFIIFKERGPGLEGVVDTLRKYITGVDGENGLLLKWIDDLIGAAKEAYQQAGIDVPSITALAFGVTTTSGGTGSASGKKKGSKASKAAQRLEAGAATAQPEHVAIANKHLTSFSGDTLAESEIPKASAAIIEITLDLLRTYYHLMIGFDGGTTRRPQSIYTVTITIPDTREAFLMEGDEASGVSHTGEHLKDLILKVMDSVGRERFSGIVSDNTGNTKLARELVAQEIPTIIILADPCHHLNNTIKDICKIGHFKEVSICHSFLFSKCIKHPRKVTKHFRMSSYASTHLAATRRKLEIGQGLVSAGKTRFGSIYYSLKSVVRCLPPIRRLISTGLVSVLDPLAKAITCLESSHSTASDVYVFWIAIMATYQCDIFKDNSWGLPENVIEEIHRIINYRYNEMMTGPGKEVYITAFFLDPIIVRSQSERDDNDISQRIPSYRRIGTYLTALLMQEIIADSSPIFSTYDDAQDVRFTLHQQFAAYARQLHPFNRHRGEPAMDYWKKLKDDPDASILALLAIKLFSLVPNSMAEERTVSTFTRLNTKARACQKASTIVQMTRIQQHYKREKSKVR</sequence>
<gene>
    <name evidence="1" type="ORF">BOTBODRAFT_107033</name>
</gene>
<name>A0A067MYG6_BOTB1</name>
<dbReference type="InParanoid" id="A0A067MYG6"/>
<evidence type="ECO:0000313" key="2">
    <source>
        <dbReference type="Proteomes" id="UP000027195"/>
    </source>
</evidence>
<dbReference type="SUPFAM" id="SSF53098">
    <property type="entry name" value="Ribonuclease H-like"/>
    <property type="match status" value="1"/>
</dbReference>
<keyword evidence="2" id="KW-1185">Reference proteome</keyword>
<dbReference type="EMBL" id="KL198027">
    <property type="protein sequence ID" value="KDQ16586.1"/>
    <property type="molecule type" value="Genomic_DNA"/>
</dbReference>
<dbReference type="Proteomes" id="UP000027195">
    <property type="component" value="Unassembled WGS sequence"/>
</dbReference>
<dbReference type="STRING" id="930990.A0A067MYG6"/>
<dbReference type="HOGENOM" id="CLU_008059_0_0_1"/>
<dbReference type="AlphaFoldDB" id="A0A067MYG6"/>
<organism evidence="1 2">
    <name type="scientific">Botryobasidium botryosum (strain FD-172 SS1)</name>
    <dbReference type="NCBI Taxonomy" id="930990"/>
    <lineage>
        <taxon>Eukaryota</taxon>
        <taxon>Fungi</taxon>
        <taxon>Dikarya</taxon>
        <taxon>Basidiomycota</taxon>
        <taxon>Agaricomycotina</taxon>
        <taxon>Agaricomycetes</taxon>
        <taxon>Cantharellales</taxon>
        <taxon>Botryobasidiaceae</taxon>
        <taxon>Botryobasidium</taxon>
    </lineage>
</organism>